<protein>
    <submittedName>
        <fullName evidence="1">Uncharacterized protein</fullName>
    </submittedName>
</protein>
<organism evidence="1 2">
    <name type="scientific">Salinibacter ruber</name>
    <dbReference type="NCBI Taxonomy" id="146919"/>
    <lineage>
        <taxon>Bacteria</taxon>
        <taxon>Pseudomonadati</taxon>
        <taxon>Rhodothermota</taxon>
        <taxon>Rhodothermia</taxon>
        <taxon>Rhodothermales</taxon>
        <taxon>Salinibacteraceae</taxon>
        <taxon>Salinibacter</taxon>
    </lineage>
</organism>
<dbReference type="AlphaFoldDB" id="A0A9X2PYP6"/>
<evidence type="ECO:0000313" key="1">
    <source>
        <dbReference type="EMBL" id="MCS3676508.1"/>
    </source>
</evidence>
<comment type="caution">
    <text evidence="1">The sequence shown here is derived from an EMBL/GenBank/DDBJ whole genome shotgun (WGS) entry which is preliminary data.</text>
</comment>
<reference evidence="1" key="1">
    <citation type="submission" date="2022-08" db="EMBL/GenBank/DDBJ databases">
        <title>Genomic Encyclopedia of Type Strains, Phase V (KMG-V): Genome sequencing to study the core and pangenomes of soil and plant-associated prokaryotes.</title>
        <authorList>
            <person name="Whitman W."/>
        </authorList>
    </citation>
    <scope>NUCLEOTIDE SEQUENCE</scope>
    <source>
        <strain evidence="1">0</strain>
    </source>
</reference>
<accession>A0A9X2PYP6</accession>
<dbReference type="EMBL" id="JANUAU010000001">
    <property type="protein sequence ID" value="MCS3676508.1"/>
    <property type="molecule type" value="Genomic_DNA"/>
</dbReference>
<dbReference type="PROSITE" id="PS51257">
    <property type="entry name" value="PROKAR_LIPOPROTEIN"/>
    <property type="match status" value="1"/>
</dbReference>
<sequence length="313" mass="34799">MIDFLRRHMNRVGAIAALLAIVFVLFACASSGQTGSGGSSENTKQIKGRSFEVEGGEVHIQDAIVEYYSFLGSISKLKGTIVNKTDRAYKSVEFRLEVINDSILVSSEDIEVFTVKGRRYLMPEDSMSFDKSLFVDVENPSEKNYDVSGLEGSFPVEYEFQMISPDTSRSITHVTEDISLDFSIERNEIGFNINNKSDKPVSIIWNKASYVDTEGSSQGVMHEGVKYSNRDQSLPPTTIPPGASKTDVIVPTDYVRYDDMIDDWTTEPFFPDGEGAESYEGKTFSVFLPLEVGEETKNLNFEFKITGVSPVGI</sequence>
<evidence type="ECO:0000313" key="2">
    <source>
        <dbReference type="Proteomes" id="UP001155027"/>
    </source>
</evidence>
<gene>
    <name evidence="1" type="ORF">GGP71_000404</name>
</gene>
<dbReference type="RefSeq" id="WP_259079317.1">
    <property type="nucleotide sequence ID" value="NZ_JANUAU010000001.1"/>
</dbReference>
<dbReference type="Proteomes" id="UP001155027">
    <property type="component" value="Unassembled WGS sequence"/>
</dbReference>
<name>A0A9X2PYP6_9BACT</name>
<proteinExistence type="predicted"/>